<dbReference type="EMBL" id="JAINUF010000012">
    <property type="protein sequence ID" value="KAJ8345666.1"/>
    <property type="molecule type" value="Genomic_DNA"/>
</dbReference>
<sequence>MEFSDRARFSVHVGKQVGGYLGQWFPATKATSLPSPRRPRALSPRYLPDLSWNVAQGTLGHAVPDPTWDNPVPLMMSQWFLRQCCLGFMVVLAPPYDGMTGLALHIMTSQVISDGYKCAIAKGRQSEINFNFLCLQLNGRGSASACGRWALRTGKRGGGIEPGGGGRARRQREDGAGSTARGEGCRRLTERPGDEGDSQECDGRRRESADVAAERAGAAPRSRPITEIGERAPPSLTSGASERERCVGCPVLRLIALSCVGVLVAFLCAHVLC</sequence>
<feature type="compositionally biased region" description="Gly residues" evidence="1">
    <location>
        <begin position="156"/>
        <end position="166"/>
    </location>
</feature>
<dbReference type="AlphaFoldDB" id="A0A9Q1EV53"/>
<feature type="compositionally biased region" description="Basic and acidic residues" evidence="1">
    <location>
        <begin position="201"/>
        <end position="213"/>
    </location>
</feature>
<evidence type="ECO:0000313" key="3">
    <source>
        <dbReference type="Proteomes" id="UP001152622"/>
    </source>
</evidence>
<feature type="region of interest" description="Disordered" evidence="1">
    <location>
        <begin position="156"/>
        <end position="241"/>
    </location>
</feature>
<feature type="compositionally biased region" description="Basic and acidic residues" evidence="1">
    <location>
        <begin position="183"/>
        <end position="194"/>
    </location>
</feature>
<accession>A0A9Q1EV53</accession>
<dbReference type="Proteomes" id="UP001152622">
    <property type="component" value="Chromosome 12"/>
</dbReference>
<name>A0A9Q1EV53_SYNKA</name>
<comment type="caution">
    <text evidence="2">The sequence shown here is derived from an EMBL/GenBank/DDBJ whole genome shotgun (WGS) entry which is preliminary data.</text>
</comment>
<reference evidence="2" key="1">
    <citation type="journal article" date="2023" name="Science">
        <title>Genome structures resolve the early diversification of teleost fishes.</title>
        <authorList>
            <person name="Parey E."/>
            <person name="Louis A."/>
            <person name="Montfort J."/>
            <person name="Bouchez O."/>
            <person name="Roques C."/>
            <person name="Iampietro C."/>
            <person name="Lluch J."/>
            <person name="Castinel A."/>
            <person name="Donnadieu C."/>
            <person name="Desvignes T."/>
            <person name="Floi Bucao C."/>
            <person name="Jouanno E."/>
            <person name="Wen M."/>
            <person name="Mejri S."/>
            <person name="Dirks R."/>
            <person name="Jansen H."/>
            <person name="Henkel C."/>
            <person name="Chen W.J."/>
            <person name="Zahm M."/>
            <person name="Cabau C."/>
            <person name="Klopp C."/>
            <person name="Thompson A.W."/>
            <person name="Robinson-Rechavi M."/>
            <person name="Braasch I."/>
            <person name="Lecointre G."/>
            <person name="Bobe J."/>
            <person name="Postlethwait J.H."/>
            <person name="Berthelot C."/>
            <person name="Roest Crollius H."/>
            <person name="Guiguen Y."/>
        </authorList>
    </citation>
    <scope>NUCLEOTIDE SEQUENCE</scope>
    <source>
        <strain evidence="2">WJC10195</strain>
    </source>
</reference>
<evidence type="ECO:0000256" key="1">
    <source>
        <dbReference type="SAM" id="MobiDB-lite"/>
    </source>
</evidence>
<proteinExistence type="predicted"/>
<evidence type="ECO:0000313" key="2">
    <source>
        <dbReference type="EMBL" id="KAJ8345666.1"/>
    </source>
</evidence>
<protein>
    <submittedName>
        <fullName evidence="2">Uncharacterized protein</fullName>
    </submittedName>
</protein>
<keyword evidence="3" id="KW-1185">Reference proteome</keyword>
<gene>
    <name evidence="2" type="ORF">SKAU_G00298590</name>
</gene>
<organism evidence="2 3">
    <name type="scientific">Synaphobranchus kaupii</name>
    <name type="common">Kaup's arrowtooth eel</name>
    <dbReference type="NCBI Taxonomy" id="118154"/>
    <lineage>
        <taxon>Eukaryota</taxon>
        <taxon>Metazoa</taxon>
        <taxon>Chordata</taxon>
        <taxon>Craniata</taxon>
        <taxon>Vertebrata</taxon>
        <taxon>Euteleostomi</taxon>
        <taxon>Actinopterygii</taxon>
        <taxon>Neopterygii</taxon>
        <taxon>Teleostei</taxon>
        <taxon>Anguilliformes</taxon>
        <taxon>Synaphobranchidae</taxon>
        <taxon>Synaphobranchus</taxon>
    </lineage>
</organism>